<dbReference type="CDD" id="cd02440">
    <property type="entry name" value="AdoMet_MTases"/>
    <property type="match status" value="1"/>
</dbReference>
<dbReference type="AlphaFoldDB" id="A0A1F7RZ35"/>
<dbReference type="EMBL" id="MGDE01000071">
    <property type="protein sequence ID" value="OGL46809.1"/>
    <property type="molecule type" value="Genomic_DNA"/>
</dbReference>
<evidence type="ECO:0000313" key="2">
    <source>
        <dbReference type="Proteomes" id="UP000178797"/>
    </source>
</evidence>
<dbReference type="PANTHER" id="PTHR43861">
    <property type="entry name" value="TRANS-ACONITATE 2-METHYLTRANSFERASE-RELATED"/>
    <property type="match status" value="1"/>
</dbReference>
<dbReference type="Pfam" id="PF13489">
    <property type="entry name" value="Methyltransf_23"/>
    <property type="match status" value="1"/>
</dbReference>
<comment type="caution">
    <text evidence="1">The sequence shown here is derived from an EMBL/GenBank/DDBJ whole genome shotgun (WGS) entry which is preliminary data.</text>
</comment>
<organism evidence="1 2">
    <name type="scientific">Candidatus Schekmanbacteria bacterium RBG_16_38_10</name>
    <dbReference type="NCBI Taxonomy" id="1817879"/>
    <lineage>
        <taxon>Bacteria</taxon>
        <taxon>Candidatus Schekmaniibacteriota</taxon>
    </lineage>
</organism>
<name>A0A1F7RZ35_9BACT</name>
<dbReference type="Proteomes" id="UP000178797">
    <property type="component" value="Unassembled WGS sequence"/>
</dbReference>
<dbReference type="GO" id="GO:0032259">
    <property type="term" value="P:methylation"/>
    <property type="evidence" value="ECO:0007669"/>
    <property type="project" value="UniProtKB-KW"/>
</dbReference>
<dbReference type="SUPFAM" id="SSF53335">
    <property type="entry name" value="S-adenosyl-L-methionine-dependent methyltransferases"/>
    <property type="match status" value="1"/>
</dbReference>
<gene>
    <name evidence="1" type="ORF">A2W05_05350</name>
</gene>
<accession>A0A1F7RZ35</accession>
<protein>
    <submittedName>
        <fullName evidence="1">Methyltransferase</fullName>
    </submittedName>
</protein>
<dbReference type="Gene3D" id="3.40.50.150">
    <property type="entry name" value="Vaccinia Virus protein VP39"/>
    <property type="match status" value="1"/>
</dbReference>
<sequence>MAGFPAFSPELAESNEGFKAGYFAELASIEASNFWFRARNRLIIWIFRQYFPRVKNFIEIGCGTGFVLSSIERTFPHLLIYGSEIYSTGLIYAAERLKRAELFQMDARDIPFENEFDVIGAFDVLEHIKEDDLVLSQMYKAAKEGGGIILTVPQHRFLWSQVDQIACHVRRYNATELKNKVERVGFDVVKMFSFVSLLLPLMIASRLRKRQTSHNCDATTEIKVSGLMNTILEKVLDIERCLIRLGINLPFGGSLILIARKV</sequence>
<keyword evidence="1" id="KW-0489">Methyltransferase</keyword>
<keyword evidence="1" id="KW-0808">Transferase</keyword>
<dbReference type="GO" id="GO:0008168">
    <property type="term" value="F:methyltransferase activity"/>
    <property type="evidence" value="ECO:0007669"/>
    <property type="project" value="UniProtKB-KW"/>
</dbReference>
<dbReference type="PANTHER" id="PTHR43861:SF6">
    <property type="entry name" value="METHYLTRANSFERASE TYPE 11"/>
    <property type="match status" value="1"/>
</dbReference>
<reference evidence="1 2" key="1">
    <citation type="journal article" date="2016" name="Nat. Commun.">
        <title>Thousands of microbial genomes shed light on interconnected biogeochemical processes in an aquifer system.</title>
        <authorList>
            <person name="Anantharaman K."/>
            <person name="Brown C.T."/>
            <person name="Hug L.A."/>
            <person name="Sharon I."/>
            <person name="Castelle C.J."/>
            <person name="Probst A.J."/>
            <person name="Thomas B.C."/>
            <person name="Singh A."/>
            <person name="Wilkins M.J."/>
            <person name="Karaoz U."/>
            <person name="Brodie E.L."/>
            <person name="Williams K.H."/>
            <person name="Hubbard S.S."/>
            <person name="Banfield J.F."/>
        </authorList>
    </citation>
    <scope>NUCLEOTIDE SEQUENCE [LARGE SCALE GENOMIC DNA]</scope>
</reference>
<dbReference type="InterPro" id="IPR029063">
    <property type="entry name" value="SAM-dependent_MTases_sf"/>
</dbReference>
<evidence type="ECO:0000313" key="1">
    <source>
        <dbReference type="EMBL" id="OGL46809.1"/>
    </source>
</evidence>
<proteinExistence type="predicted"/>